<dbReference type="Gene3D" id="3.20.20.300">
    <property type="entry name" value="Glycoside hydrolase, family 3, N-terminal domain"/>
    <property type="match status" value="1"/>
</dbReference>
<dbReference type="InterPro" id="IPR036962">
    <property type="entry name" value="Glyco_hydro_3_N_sf"/>
</dbReference>
<evidence type="ECO:0000313" key="6">
    <source>
        <dbReference type="Proteomes" id="UP000182624"/>
    </source>
</evidence>
<dbReference type="InterPro" id="IPR017853">
    <property type="entry name" value="GH"/>
</dbReference>
<keyword evidence="3" id="KW-0378">Hydrolase</keyword>
<evidence type="ECO:0000259" key="4">
    <source>
        <dbReference type="SMART" id="SM01217"/>
    </source>
</evidence>
<dbReference type="PANTHER" id="PTHR42721:SF3">
    <property type="entry name" value="BETA-D-XYLOSIDASE 5-RELATED"/>
    <property type="match status" value="1"/>
</dbReference>
<dbReference type="GO" id="GO:0046556">
    <property type="term" value="F:alpha-L-arabinofuranosidase activity"/>
    <property type="evidence" value="ECO:0007669"/>
    <property type="project" value="TreeGrafter"/>
</dbReference>
<dbReference type="PANTHER" id="PTHR42721">
    <property type="entry name" value="SUGAR HYDROLASE-RELATED"/>
    <property type="match status" value="1"/>
</dbReference>
<gene>
    <name evidence="5" type="ORF">SAMN04487928_10675</name>
</gene>
<keyword evidence="2" id="KW-0732">Signal</keyword>
<accession>A0A1I5SHE0</accession>
<dbReference type="GO" id="GO:0009044">
    <property type="term" value="F:xylan 1,4-beta-xylosidase activity"/>
    <property type="evidence" value="ECO:0007669"/>
    <property type="project" value="InterPro"/>
</dbReference>
<keyword evidence="6" id="KW-1185">Reference proteome</keyword>
<dbReference type="Pfam" id="PF00933">
    <property type="entry name" value="Glyco_hydro_3"/>
    <property type="match status" value="1"/>
</dbReference>
<feature type="domain" description="Fibronectin type III-like" evidence="4">
    <location>
        <begin position="618"/>
        <end position="687"/>
    </location>
</feature>
<dbReference type="GO" id="GO:0031222">
    <property type="term" value="P:arabinan catabolic process"/>
    <property type="evidence" value="ECO:0007669"/>
    <property type="project" value="TreeGrafter"/>
</dbReference>
<dbReference type="InterPro" id="IPR001764">
    <property type="entry name" value="Glyco_hydro_3_N"/>
</dbReference>
<name>A0A1I5SHE0_9FIRM</name>
<evidence type="ECO:0000313" key="5">
    <source>
        <dbReference type="EMBL" id="SFP70119.1"/>
    </source>
</evidence>
<dbReference type="EMBL" id="FOXO01000006">
    <property type="protein sequence ID" value="SFP70119.1"/>
    <property type="molecule type" value="Genomic_DNA"/>
</dbReference>
<dbReference type="Proteomes" id="UP000182624">
    <property type="component" value="Unassembled WGS sequence"/>
</dbReference>
<dbReference type="InterPro" id="IPR002772">
    <property type="entry name" value="Glyco_hydro_3_C"/>
</dbReference>
<dbReference type="SUPFAM" id="SSF52279">
    <property type="entry name" value="Beta-D-glucan exohydrolase, C-terminal domain"/>
    <property type="match status" value="1"/>
</dbReference>
<dbReference type="SUPFAM" id="SSF51445">
    <property type="entry name" value="(Trans)glycosidases"/>
    <property type="match status" value="1"/>
</dbReference>
<dbReference type="InterPro" id="IPR036881">
    <property type="entry name" value="Glyco_hydro_3_C_sf"/>
</dbReference>
<dbReference type="InterPro" id="IPR026891">
    <property type="entry name" value="Fn3-like"/>
</dbReference>
<dbReference type="PRINTS" id="PR00133">
    <property type="entry name" value="GLHYDRLASE3"/>
</dbReference>
<comment type="similarity">
    <text evidence="1">Belongs to the glycosyl hydrolase 3 family.</text>
</comment>
<dbReference type="GO" id="GO:0045493">
    <property type="term" value="P:xylan catabolic process"/>
    <property type="evidence" value="ECO:0007669"/>
    <property type="project" value="InterPro"/>
</dbReference>
<evidence type="ECO:0000256" key="2">
    <source>
        <dbReference type="ARBA" id="ARBA00022729"/>
    </source>
</evidence>
<evidence type="ECO:0000256" key="3">
    <source>
        <dbReference type="ARBA" id="ARBA00022801"/>
    </source>
</evidence>
<dbReference type="Gene3D" id="2.60.40.10">
    <property type="entry name" value="Immunoglobulins"/>
    <property type="match status" value="1"/>
</dbReference>
<evidence type="ECO:0000256" key="1">
    <source>
        <dbReference type="ARBA" id="ARBA00005336"/>
    </source>
</evidence>
<organism evidence="5 6">
    <name type="scientific">Butyrivibrio proteoclasticus</name>
    <dbReference type="NCBI Taxonomy" id="43305"/>
    <lineage>
        <taxon>Bacteria</taxon>
        <taxon>Bacillati</taxon>
        <taxon>Bacillota</taxon>
        <taxon>Clostridia</taxon>
        <taxon>Lachnospirales</taxon>
        <taxon>Lachnospiraceae</taxon>
        <taxon>Butyrivibrio</taxon>
    </lineage>
</organism>
<reference evidence="6" key="1">
    <citation type="submission" date="2016-10" db="EMBL/GenBank/DDBJ databases">
        <authorList>
            <person name="Varghese N."/>
            <person name="Submissions S."/>
        </authorList>
    </citation>
    <scope>NUCLEOTIDE SEQUENCE [LARGE SCALE GENOMIC DNA]</scope>
    <source>
        <strain evidence="6">P18</strain>
    </source>
</reference>
<protein>
    <submittedName>
        <fullName evidence="5">Beta-glucosidase</fullName>
    </submittedName>
</protein>
<dbReference type="OrthoDB" id="9805821at2"/>
<dbReference type="AlphaFoldDB" id="A0A1I5SHE0"/>
<sequence length="707" mass="78444">MNRQEARKRAKELVAKMTVEEKASQLRYDAPAIDRLGIPAYNWWNEALHGVARAGTATMFPQAIGLAAAFDEELMKEVGEIIATEGRAKYNEQSKREDRDIYKGLTFWAPNVNIFRDPRWGRGHETYGEDPFLTSRLAVPFVKGIQGDGEYMKAVACAKHFAVHSGPEGERHFFNAKASKKDLEETYLPAFEACVKEAGVEAVMGAYNRTNDEPCCANKPLMVDTLRGKWGFEGHFVSDCWAVKDFHENHKVTKSPEESAKLALEMGCDLNCGCTYQKIMNAYRAGILSEETITTSCERLFTARFLLGMFDKTEYDEIPFDVVECKEHLEVAHRAARESVVLLKNNGILPLDKSKIKTIGVVGPNANSRLSLIGNYHGTASRYVTVLEGIQDKVGGDVRVLYSEGCDIFKDNISNLSDPNLPDRLSEAKTVADYSDVVVVVLGLDENLEGEEGDAGNQFASGDKINLSLPLPQRQLLYSVLECGKPTIVIDMAGSAIDLSKAQDDADAVLQAFYPGARGGKDVADILFGDVSPSGKLPVTFYKSADDLPDFKDYSMKNRTYRYFTGTPLYPFGYGLTYGDCYVKPDNHLHMDNGSEPDTFDAELTVTVVNAGKVDTDEVVQVYIKDLDSEFATTYPRLCGFKRVHVKAGAETEVTIKLDKKAFTSVNEDGERKIFGKNFKIYFGTQQPDARSEELTGHKCASFDVKL</sequence>
<dbReference type="Pfam" id="PF01915">
    <property type="entry name" value="Glyco_hydro_3_C"/>
    <property type="match status" value="1"/>
</dbReference>
<dbReference type="SMART" id="SM01217">
    <property type="entry name" value="Fn3_like"/>
    <property type="match status" value="1"/>
</dbReference>
<dbReference type="InterPro" id="IPR044993">
    <property type="entry name" value="BXL"/>
</dbReference>
<dbReference type="InterPro" id="IPR013783">
    <property type="entry name" value="Ig-like_fold"/>
</dbReference>
<dbReference type="Gene3D" id="3.40.50.1700">
    <property type="entry name" value="Glycoside hydrolase family 3 C-terminal domain"/>
    <property type="match status" value="1"/>
</dbReference>
<dbReference type="RefSeq" id="WP_143087424.1">
    <property type="nucleotide sequence ID" value="NZ_FOXO01000006.1"/>
</dbReference>
<dbReference type="Pfam" id="PF14310">
    <property type="entry name" value="Fn3-like"/>
    <property type="match status" value="1"/>
</dbReference>
<proteinExistence type="inferred from homology"/>